<organism evidence="2">
    <name type="scientific">marine sediment metagenome</name>
    <dbReference type="NCBI Taxonomy" id="412755"/>
    <lineage>
        <taxon>unclassified sequences</taxon>
        <taxon>metagenomes</taxon>
        <taxon>ecological metagenomes</taxon>
    </lineage>
</organism>
<dbReference type="Pfam" id="PF04860">
    <property type="entry name" value="Phage_portal"/>
    <property type="match status" value="1"/>
</dbReference>
<name>A0A0F9A4R3_9ZZZZ</name>
<evidence type="ECO:0008006" key="3">
    <source>
        <dbReference type="Google" id="ProtNLM"/>
    </source>
</evidence>
<proteinExistence type="predicted"/>
<evidence type="ECO:0000313" key="2">
    <source>
        <dbReference type="EMBL" id="KKL04455.1"/>
    </source>
</evidence>
<dbReference type="NCBIfam" id="TIGR01537">
    <property type="entry name" value="portal_HK97"/>
    <property type="match status" value="1"/>
</dbReference>
<feature type="compositionally biased region" description="Acidic residues" evidence="1">
    <location>
        <begin position="210"/>
        <end position="220"/>
    </location>
</feature>
<sequence>QFGSRFYANDATPGFLLKHPETMGEEAHKQFLADWKKFHQGGAHAHEMAILEEGMDVVQLGMKPKDAETLASRKFQITEVARWLDLPPHMLGDLEKSSFNNIEEQGLEFVIFALTQWFVMWEQGLERDLLPLENAGAVFVKFIEKALLRGNIKNRNEALNTQLMNGTISINEARALDDLNPIENGDLHFVPLNMIPIDQAAEGISAGDNPPDDPDNDEEGEGRVRASERELRVILMRIRLGTAHLSIFFDGAARVLHREATAMERAAKRADEVDRKSWNAWADTFYSTFPETIIRTMLPVFIAYAETVRGAAQEECGMSDNSAGLEEFVRKYAEAFAVRHIARSRDDVARCEGFPCRSEGWQERRIAGIAGPETHRLGNAVAEFVYQNAGVRKRWRVVSCASAACKNRDGQTRDADGTFCDCIGHPPIDDMPCDCLIVAAP</sequence>
<protein>
    <recommendedName>
        <fullName evidence="3">Phage portal protein</fullName>
    </recommendedName>
</protein>
<feature type="region of interest" description="Disordered" evidence="1">
    <location>
        <begin position="202"/>
        <end position="225"/>
    </location>
</feature>
<evidence type="ECO:0000256" key="1">
    <source>
        <dbReference type="SAM" id="MobiDB-lite"/>
    </source>
</evidence>
<dbReference type="InterPro" id="IPR006944">
    <property type="entry name" value="Phage/GTA_portal"/>
</dbReference>
<reference evidence="2" key="1">
    <citation type="journal article" date="2015" name="Nature">
        <title>Complex archaea that bridge the gap between prokaryotes and eukaryotes.</title>
        <authorList>
            <person name="Spang A."/>
            <person name="Saw J.H."/>
            <person name="Jorgensen S.L."/>
            <person name="Zaremba-Niedzwiedzka K."/>
            <person name="Martijn J."/>
            <person name="Lind A.E."/>
            <person name="van Eijk R."/>
            <person name="Schleper C."/>
            <person name="Guy L."/>
            <person name="Ettema T.J."/>
        </authorList>
    </citation>
    <scope>NUCLEOTIDE SEQUENCE</scope>
</reference>
<gene>
    <name evidence="2" type="ORF">LCGC14_2615890</name>
</gene>
<accession>A0A0F9A4R3</accession>
<dbReference type="InterPro" id="IPR006427">
    <property type="entry name" value="Portal_HK97"/>
</dbReference>
<comment type="caution">
    <text evidence="2">The sequence shown here is derived from an EMBL/GenBank/DDBJ whole genome shotgun (WGS) entry which is preliminary data.</text>
</comment>
<dbReference type="AlphaFoldDB" id="A0A0F9A4R3"/>
<dbReference type="EMBL" id="LAZR01044516">
    <property type="protein sequence ID" value="KKL04455.1"/>
    <property type="molecule type" value="Genomic_DNA"/>
</dbReference>
<feature type="non-terminal residue" evidence="2">
    <location>
        <position position="1"/>
    </location>
</feature>